<evidence type="ECO:0000313" key="2">
    <source>
        <dbReference type="Proteomes" id="UP001273166"/>
    </source>
</evidence>
<sequence>MAHLANQGHPAAWALAPLAGLQRWILFAFFCADWMPTHDDEGKDKLGEDTSVSVILGFWKAKRSERGLPPFLLLPTQHCVLVYCVGSRVRAGISIPTRFRYPLGPWLCFVTGEAILFFSRGGALLLCTVIIAFTDIYYVDNVLCVVVNVRYSTQLPPLFPFFRRLSPPLWLNVMSSFRFS</sequence>
<dbReference type="AlphaFoldDB" id="A0AAJ0M5Q7"/>
<protein>
    <submittedName>
        <fullName evidence="1">Uncharacterized protein</fullName>
    </submittedName>
</protein>
<proteinExistence type="predicted"/>
<keyword evidence="2" id="KW-1185">Reference proteome</keyword>
<evidence type="ECO:0000313" key="1">
    <source>
        <dbReference type="EMBL" id="KAK3310083.1"/>
    </source>
</evidence>
<organism evidence="1 2">
    <name type="scientific">Chaetomium strumarium</name>
    <dbReference type="NCBI Taxonomy" id="1170767"/>
    <lineage>
        <taxon>Eukaryota</taxon>
        <taxon>Fungi</taxon>
        <taxon>Dikarya</taxon>
        <taxon>Ascomycota</taxon>
        <taxon>Pezizomycotina</taxon>
        <taxon>Sordariomycetes</taxon>
        <taxon>Sordariomycetidae</taxon>
        <taxon>Sordariales</taxon>
        <taxon>Chaetomiaceae</taxon>
        <taxon>Chaetomium</taxon>
    </lineage>
</organism>
<accession>A0AAJ0M5Q7</accession>
<dbReference type="RefSeq" id="XP_062725863.1">
    <property type="nucleotide sequence ID" value="XM_062862995.1"/>
</dbReference>
<dbReference type="GeneID" id="87881824"/>
<gene>
    <name evidence="1" type="ORF">B0T15DRAFT_23441</name>
</gene>
<comment type="caution">
    <text evidence="1">The sequence shown here is derived from an EMBL/GenBank/DDBJ whole genome shotgun (WGS) entry which is preliminary data.</text>
</comment>
<dbReference type="Proteomes" id="UP001273166">
    <property type="component" value="Unassembled WGS sequence"/>
</dbReference>
<name>A0AAJ0M5Q7_9PEZI</name>
<reference evidence="1" key="2">
    <citation type="submission" date="2023-06" db="EMBL/GenBank/DDBJ databases">
        <authorList>
            <consortium name="Lawrence Berkeley National Laboratory"/>
            <person name="Mondo S.J."/>
            <person name="Hensen N."/>
            <person name="Bonometti L."/>
            <person name="Westerberg I."/>
            <person name="Brannstrom I.O."/>
            <person name="Guillou S."/>
            <person name="Cros-Aarteil S."/>
            <person name="Calhoun S."/>
            <person name="Haridas S."/>
            <person name="Kuo A."/>
            <person name="Pangilinan J."/>
            <person name="Riley R."/>
            <person name="Labutti K."/>
            <person name="Andreopoulos B."/>
            <person name="Lipzen A."/>
            <person name="Chen C."/>
            <person name="Yanf M."/>
            <person name="Daum C."/>
            <person name="Ng V."/>
            <person name="Clum A."/>
            <person name="Steindorff A."/>
            <person name="Ohm R."/>
            <person name="Martin F."/>
            <person name="Silar P."/>
            <person name="Natvig D."/>
            <person name="Lalanne C."/>
            <person name="Gautier V."/>
            <person name="Ament-Velasquez S.L."/>
            <person name="Kruys A."/>
            <person name="Hutchinson M.I."/>
            <person name="Powell A.J."/>
            <person name="Barry K."/>
            <person name="Miller A.N."/>
            <person name="Grigoriev I.V."/>
            <person name="Debuchy R."/>
            <person name="Gladieux P."/>
            <person name="Thoren M.H."/>
            <person name="Johannesson H."/>
        </authorList>
    </citation>
    <scope>NUCLEOTIDE SEQUENCE</scope>
    <source>
        <strain evidence="1">CBS 333.67</strain>
    </source>
</reference>
<dbReference type="EMBL" id="JAUDZG010000001">
    <property type="protein sequence ID" value="KAK3310083.1"/>
    <property type="molecule type" value="Genomic_DNA"/>
</dbReference>
<reference evidence="1" key="1">
    <citation type="journal article" date="2023" name="Mol. Phylogenet. Evol.">
        <title>Genome-scale phylogeny and comparative genomics of the fungal order Sordariales.</title>
        <authorList>
            <person name="Hensen N."/>
            <person name="Bonometti L."/>
            <person name="Westerberg I."/>
            <person name="Brannstrom I.O."/>
            <person name="Guillou S."/>
            <person name="Cros-Aarteil S."/>
            <person name="Calhoun S."/>
            <person name="Haridas S."/>
            <person name="Kuo A."/>
            <person name="Mondo S."/>
            <person name="Pangilinan J."/>
            <person name="Riley R."/>
            <person name="LaButti K."/>
            <person name="Andreopoulos B."/>
            <person name="Lipzen A."/>
            <person name="Chen C."/>
            <person name="Yan M."/>
            <person name="Daum C."/>
            <person name="Ng V."/>
            <person name="Clum A."/>
            <person name="Steindorff A."/>
            <person name="Ohm R.A."/>
            <person name="Martin F."/>
            <person name="Silar P."/>
            <person name="Natvig D.O."/>
            <person name="Lalanne C."/>
            <person name="Gautier V."/>
            <person name="Ament-Velasquez S.L."/>
            <person name="Kruys A."/>
            <person name="Hutchinson M.I."/>
            <person name="Powell A.J."/>
            <person name="Barry K."/>
            <person name="Miller A.N."/>
            <person name="Grigoriev I.V."/>
            <person name="Debuchy R."/>
            <person name="Gladieux P."/>
            <person name="Hiltunen Thoren M."/>
            <person name="Johannesson H."/>
        </authorList>
    </citation>
    <scope>NUCLEOTIDE SEQUENCE</scope>
    <source>
        <strain evidence="1">CBS 333.67</strain>
    </source>
</reference>